<dbReference type="PANTHER" id="PTHR37481">
    <property type="entry name" value="LIPOPOLYSACCHARIDE EXPORT SYSTEM PROTEIN LPTC"/>
    <property type="match status" value="1"/>
</dbReference>
<comment type="subcellular location">
    <subcellularLocation>
        <location evidence="6">Cell inner membrane</location>
        <topology evidence="6">Single-pass membrane protein</topology>
    </subcellularLocation>
</comment>
<dbReference type="HAMAP" id="MF_01915">
    <property type="entry name" value="LPS_assembly_LptC"/>
    <property type="match status" value="1"/>
</dbReference>
<dbReference type="InterPro" id="IPR026265">
    <property type="entry name" value="LptC"/>
</dbReference>
<dbReference type="Proteomes" id="UP000009080">
    <property type="component" value="Chromosome"/>
</dbReference>
<evidence type="ECO:0000256" key="4">
    <source>
        <dbReference type="ARBA" id="ARBA00022989"/>
    </source>
</evidence>
<dbReference type="GO" id="GO:0043165">
    <property type="term" value="P:Gram-negative-bacterium-type cell outer membrane assembly"/>
    <property type="evidence" value="ECO:0007669"/>
    <property type="project" value="UniProtKB-UniRule"/>
</dbReference>
<keyword evidence="2 6" id="KW-0997">Cell inner membrane</keyword>
<dbReference type="PANTHER" id="PTHR37481:SF1">
    <property type="entry name" value="LIPOPOLYSACCHARIDE EXPORT SYSTEM PROTEIN LPTC"/>
    <property type="match status" value="1"/>
</dbReference>
<dbReference type="eggNOG" id="COG3117">
    <property type="taxonomic scope" value="Bacteria"/>
</dbReference>
<name>C5BSX0_TERTT</name>
<dbReference type="GO" id="GO:0015221">
    <property type="term" value="F:lipopolysaccharide transmembrane transporter activity"/>
    <property type="evidence" value="ECO:0007669"/>
    <property type="project" value="InterPro"/>
</dbReference>
<dbReference type="RefSeq" id="WP_015818236.1">
    <property type="nucleotide sequence ID" value="NC_012997.1"/>
</dbReference>
<accession>C5BSX0</accession>
<sequence>MRKNRFYLLFIAMGIASIVMLWDSSENVITPPKAEPAPQIPYAFAENAATRYFNDNGVLEYAFTANLLEHFRVLGDNRQPVDEYTMVDHPHFTIYQEDTPWHVESVDGKLVRSSEQIALWDTVRIWQEPPERLPGEEAPAYREASELTTEKLDINPVEKVAYTDEPVKILTPYGVINAVGMTANFKNRKIELHHKVHAIHRIPEDRSLNE</sequence>
<comment type="similarity">
    <text evidence="6">Belongs to the LptC family.</text>
</comment>
<evidence type="ECO:0000256" key="3">
    <source>
        <dbReference type="ARBA" id="ARBA00022692"/>
    </source>
</evidence>
<gene>
    <name evidence="6" type="primary">lptC</name>
    <name evidence="7" type="ordered locus">TERTU_3818</name>
</gene>
<reference evidence="7 8" key="1">
    <citation type="journal article" date="2009" name="PLoS ONE">
        <title>The complete genome of Teredinibacter turnerae T7901: an intracellular endosymbiont of marine wood-boring bivalves (shipworms).</title>
        <authorList>
            <person name="Yang J.C."/>
            <person name="Madupu R."/>
            <person name="Durkin A.S."/>
            <person name="Ekborg N.A."/>
            <person name="Pedamallu C.S."/>
            <person name="Hostetler J.B."/>
            <person name="Radune D."/>
            <person name="Toms B.S."/>
            <person name="Henrissat B."/>
            <person name="Coutinho P.M."/>
            <person name="Schwarz S."/>
            <person name="Field L."/>
            <person name="Trindade-Silva A.E."/>
            <person name="Soares C.A.G."/>
            <person name="Elshahawi S."/>
            <person name="Hanora A."/>
            <person name="Schmidt E.W."/>
            <person name="Haygood M.G."/>
            <person name="Posfai J."/>
            <person name="Benner J."/>
            <person name="Madinger C."/>
            <person name="Nove J."/>
            <person name="Anton B."/>
            <person name="Chaudhary K."/>
            <person name="Foster J."/>
            <person name="Holman A."/>
            <person name="Kumar S."/>
            <person name="Lessard P.A."/>
            <person name="Luyten Y.A."/>
            <person name="Slatko B."/>
            <person name="Wood N."/>
            <person name="Wu B."/>
            <person name="Teplitski M."/>
            <person name="Mougous J.D."/>
            <person name="Ward N."/>
            <person name="Eisen J.A."/>
            <person name="Badger J.H."/>
            <person name="Distel D.L."/>
        </authorList>
    </citation>
    <scope>NUCLEOTIDE SEQUENCE [LARGE SCALE GENOMIC DNA]</scope>
    <source>
        <strain evidence="8">ATCC 39867 / T7901</strain>
    </source>
</reference>
<dbReference type="NCBIfam" id="TIGR04409">
    <property type="entry name" value="LptC_YrbK"/>
    <property type="match status" value="1"/>
</dbReference>
<keyword evidence="4 6" id="KW-1133">Transmembrane helix</keyword>
<keyword evidence="5 6" id="KW-0472">Membrane</keyword>
<dbReference type="STRING" id="377629.TERTU_3818"/>
<dbReference type="KEGG" id="ttu:TERTU_3818"/>
<dbReference type="InterPro" id="IPR052363">
    <property type="entry name" value="LPS_export_LptC"/>
</dbReference>
<evidence type="ECO:0000313" key="8">
    <source>
        <dbReference type="Proteomes" id="UP000009080"/>
    </source>
</evidence>
<comment type="subunit">
    <text evidence="6">Component of the lipopolysaccharide transport and assembly complex. Interacts with LptA and the LptBFG transporter complex.</text>
</comment>
<dbReference type="EMBL" id="CP001614">
    <property type="protein sequence ID" value="ACR12124.1"/>
    <property type="molecule type" value="Genomic_DNA"/>
</dbReference>
<dbReference type="HOGENOM" id="CLU_1309595_0_0_6"/>
<dbReference type="AlphaFoldDB" id="C5BSX0"/>
<dbReference type="InterPro" id="IPR010664">
    <property type="entry name" value="LipoPS_assembly_LptC-rel"/>
</dbReference>
<protein>
    <recommendedName>
        <fullName evidence="6">Lipopolysaccharide export system protein LptC</fullName>
    </recommendedName>
</protein>
<dbReference type="OrthoDB" id="5733457at2"/>
<dbReference type="Gene3D" id="2.60.450.10">
    <property type="entry name" value="Lipopolysaccharide (LPS) transport protein A like domain"/>
    <property type="match status" value="1"/>
</dbReference>
<evidence type="ECO:0000256" key="2">
    <source>
        <dbReference type="ARBA" id="ARBA00022519"/>
    </source>
</evidence>
<organism evidence="7 8">
    <name type="scientific">Teredinibacter turnerae (strain ATCC 39867 / T7901)</name>
    <dbReference type="NCBI Taxonomy" id="377629"/>
    <lineage>
        <taxon>Bacteria</taxon>
        <taxon>Pseudomonadati</taxon>
        <taxon>Pseudomonadota</taxon>
        <taxon>Gammaproteobacteria</taxon>
        <taxon>Cellvibrionales</taxon>
        <taxon>Cellvibrionaceae</taxon>
        <taxon>Teredinibacter</taxon>
    </lineage>
</organism>
<dbReference type="GO" id="GO:0030288">
    <property type="term" value="C:outer membrane-bounded periplasmic space"/>
    <property type="evidence" value="ECO:0007669"/>
    <property type="project" value="TreeGrafter"/>
</dbReference>
<dbReference type="GO" id="GO:0005886">
    <property type="term" value="C:plasma membrane"/>
    <property type="evidence" value="ECO:0007669"/>
    <property type="project" value="UniProtKB-SubCell"/>
</dbReference>
<keyword evidence="8" id="KW-1185">Reference proteome</keyword>
<proteinExistence type="inferred from homology"/>
<keyword evidence="3 6" id="KW-0812">Transmembrane</keyword>
<evidence type="ECO:0000256" key="5">
    <source>
        <dbReference type="ARBA" id="ARBA00023136"/>
    </source>
</evidence>
<evidence type="ECO:0000256" key="1">
    <source>
        <dbReference type="ARBA" id="ARBA00022475"/>
    </source>
</evidence>
<dbReference type="Pfam" id="PF06835">
    <property type="entry name" value="LptC"/>
    <property type="match status" value="1"/>
</dbReference>
<evidence type="ECO:0000313" key="7">
    <source>
        <dbReference type="EMBL" id="ACR12124.1"/>
    </source>
</evidence>
<evidence type="ECO:0000256" key="6">
    <source>
        <dbReference type="HAMAP-Rule" id="MF_01915"/>
    </source>
</evidence>
<comment type="function">
    <text evidence="6">Involved in the assembly of lipopolysaccharide (LPS). Required for the translocation of LPS from the inner membrane to the outer membrane. Facilitates the transfer of LPS from the inner membrane to the periplasmic protein LptA. Could be a docking site for LptA.</text>
</comment>
<keyword evidence="1 6" id="KW-1003">Cell membrane</keyword>
<dbReference type="GO" id="GO:0017089">
    <property type="term" value="F:glycolipid transfer activity"/>
    <property type="evidence" value="ECO:0007669"/>
    <property type="project" value="TreeGrafter"/>
</dbReference>